<protein>
    <submittedName>
        <fullName evidence="2">Uncharacterized protein</fullName>
    </submittedName>
</protein>
<organism evidence="2 3">
    <name type="scientific">Edhazardia aedis (strain USNM 41457)</name>
    <name type="common">Microsporidian parasite</name>
    <dbReference type="NCBI Taxonomy" id="1003232"/>
    <lineage>
        <taxon>Eukaryota</taxon>
        <taxon>Fungi</taxon>
        <taxon>Fungi incertae sedis</taxon>
        <taxon>Microsporidia</taxon>
        <taxon>Edhazardia</taxon>
    </lineage>
</organism>
<proteinExistence type="predicted"/>
<keyword evidence="3" id="KW-1185">Reference proteome</keyword>
<reference evidence="3" key="2">
    <citation type="submission" date="2015-07" db="EMBL/GenBank/DDBJ databases">
        <title>Contrasting host-pathogen interactions and genome evolution in two generalist and specialist microsporidian pathogens of mosquitoes.</title>
        <authorList>
            <consortium name="The Broad Institute Genomics Platform"/>
            <consortium name="The Broad Institute Genome Sequencing Center for Infectious Disease"/>
            <person name="Cuomo C.A."/>
            <person name="Sanscrainte N.D."/>
            <person name="Goldberg J.M."/>
            <person name="Heiman D."/>
            <person name="Young S."/>
            <person name="Zeng Q."/>
            <person name="Becnel J.J."/>
            <person name="Birren B.W."/>
        </authorList>
    </citation>
    <scope>NUCLEOTIDE SEQUENCE [LARGE SCALE GENOMIC DNA]</scope>
    <source>
        <strain evidence="3">USNM 41457</strain>
    </source>
</reference>
<sequence>MVSVHETKISLKSSKKKNFVSKKIIENRRNIKNFEFDIMSKKVIFLYLLEAIATNAKDFVSNDCVVDALSQLRNIVCSTTDNSAIKQEYDKLVENIALKGNANNMNDRLLILSDPNVKIGSNGDFKGVCPNNGPQVCLTNNEQLQPAQQQQQTIRVNYPVAFTKTVCVNRPVIPVQPQPIITPVANIPVTPRQAQKKAKTVYVTKTRDHAATEKSILAPQLCTKPAQIAVRPQIVQPVVVSVPKTDSIAPVNVVKPQRTIFTNSVCYATTVDVANKPKQPETIFTGSVKALETKVPQPKAQIPKLASKNFTYTSNISTTYSIPLTTKYPIKNFSVESKCIETTTVPVNKIRYQFPLNVQPEKNVYRPMFPYPVLPMGNMQYIPQPAIYYMPPSTVSTVTKTVSLPPQIVEKTVTPALSALTQTACNPQNNFGLAELKKLFVDLAKNLSQPKPIILKERPNTVTVTQYSTRTAIRTAVTTSYSTSTQIQTQTQVQTQVINHDGYYQQAISKQQNEIGRLYGELNRIYNLIRRGATFKNSNTPTKTIINTPNPLPPAPPTIATLPTHVVTNKTVNTCHNVCMNNSTLTNNNGSCVDVTTNGCVCKLCYPGTTSTKRVTKTIIGTSTIPQISTCLPTLITTPQISTGQPTTSTKNVADPTIITDGQTCEVNTPKHTKTIVGPSIVSCPPIASSNKNTVVSCSIKTTPTTDIVTQNSSTLLPTTSCISTNCVCDENYVHTIVTDGKTFTSYIKIPEKNTTIVSTPQNTNSTEIHVKECTDSKYCTTDSNQNSNKNRDTSTNTTYTENIDQNTEKTLNKDNNRVNTFSTLVNNINKTSTINGLQESSTRGKPEMVSLNNTTNETIEQKTNLNKPNTESLHFSIKKTLSCDDSVCYEIEIPIMTANNIKKDCDMCSTVSGLCTCMDSDNNTITILDNMTIDINGKYCSGKSDIFCSGFMELNEKNHRKENMTSPSISKTSIAQDSNLEETDNPSSNKKENDIADENTKISTPSDRNDDHTIYPHFKNPIMSIIKVTNENDEEFITCIVRNGKTMCPNNFETTVITDDLDTVAEDVAYTVSPEYAEKIFSADNINTKVDIEDDDDKLKTIVAMDPITDDNYKKTKVAEVEDLPRHRHARELGSGLVNRDGTDNFEFLDKSGIDETYDHKFVRDNHINPEIGEPYMSNHKNKKDCDKDDDYDRNCDKANKDDPFKDDFVLLSDIFAGKYD</sequence>
<evidence type="ECO:0000313" key="3">
    <source>
        <dbReference type="Proteomes" id="UP000003163"/>
    </source>
</evidence>
<gene>
    <name evidence="2" type="ORF">EDEG_02648</name>
</gene>
<reference evidence="2 3" key="1">
    <citation type="submission" date="2011-08" db="EMBL/GenBank/DDBJ databases">
        <authorList>
            <person name="Liu Z.J."/>
            <person name="Shi F.L."/>
            <person name="Lu J.Q."/>
            <person name="Li M."/>
            <person name="Wang Z.L."/>
        </authorList>
    </citation>
    <scope>NUCLEOTIDE SEQUENCE [LARGE SCALE GENOMIC DNA]</scope>
    <source>
        <strain evidence="2 3">USNM 41457</strain>
    </source>
</reference>
<name>J8ZTF2_EDHAE</name>
<feature type="compositionally biased region" description="Basic and acidic residues" evidence="1">
    <location>
        <begin position="990"/>
        <end position="1001"/>
    </location>
</feature>
<dbReference type="HOGENOM" id="CLU_268532_0_0_1"/>
<evidence type="ECO:0000313" key="2">
    <source>
        <dbReference type="EMBL" id="EJW02963.1"/>
    </source>
</evidence>
<evidence type="ECO:0000256" key="1">
    <source>
        <dbReference type="SAM" id="MobiDB-lite"/>
    </source>
</evidence>
<dbReference type="InParanoid" id="J8ZTF2"/>
<dbReference type="VEuPathDB" id="MicrosporidiaDB:EDEG_02648"/>
<dbReference type="AlphaFoldDB" id="J8ZTF2"/>
<feature type="region of interest" description="Disordered" evidence="1">
    <location>
        <begin position="1170"/>
        <end position="1191"/>
    </location>
</feature>
<dbReference type="EMBL" id="AFBI03000050">
    <property type="protein sequence ID" value="EJW02963.1"/>
    <property type="molecule type" value="Genomic_DNA"/>
</dbReference>
<feature type="region of interest" description="Disordered" evidence="1">
    <location>
        <begin position="960"/>
        <end position="1016"/>
    </location>
</feature>
<dbReference type="Proteomes" id="UP000003163">
    <property type="component" value="Unassembled WGS sequence"/>
</dbReference>
<feature type="compositionally biased region" description="Polar residues" evidence="1">
    <location>
        <begin position="965"/>
        <end position="979"/>
    </location>
</feature>
<accession>J8ZTF2</accession>
<comment type="caution">
    <text evidence="2">The sequence shown here is derived from an EMBL/GenBank/DDBJ whole genome shotgun (WGS) entry which is preliminary data.</text>
</comment>